<dbReference type="PANTHER" id="PTHR12419">
    <property type="entry name" value="OTU DOMAIN CONTAINING PROTEIN"/>
    <property type="match status" value="1"/>
</dbReference>
<dbReference type="eggNOG" id="KOG2605">
    <property type="taxonomic scope" value="Eukaryota"/>
</dbReference>
<dbReference type="EMBL" id="AAAB01008963">
    <property type="protein sequence ID" value="EAA12137.5"/>
    <property type="molecule type" value="Genomic_DNA"/>
</dbReference>
<organism evidence="2">
    <name type="scientific">Anopheles gambiae</name>
    <name type="common">African malaria mosquito</name>
    <dbReference type="NCBI Taxonomy" id="7165"/>
    <lineage>
        <taxon>Eukaryota</taxon>
        <taxon>Metazoa</taxon>
        <taxon>Ecdysozoa</taxon>
        <taxon>Arthropoda</taxon>
        <taxon>Hexapoda</taxon>
        <taxon>Insecta</taxon>
        <taxon>Pterygota</taxon>
        <taxon>Neoptera</taxon>
        <taxon>Endopterygota</taxon>
        <taxon>Diptera</taxon>
        <taxon>Nematocera</taxon>
        <taxon>Culicoidea</taxon>
        <taxon>Culicidae</taxon>
        <taxon>Anophelinae</taxon>
        <taxon>Anopheles</taxon>
    </lineage>
</organism>
<dbReference type="HOGENOM" id="CLU_514115_0_0_1"/>
<dbReference type="InParanoid" id="Q7Q4X1"/>
<dbReference type="PhylomeDB" id="Q7Q4X1"/>
<reference evidence="2" key="1">
    <citation type="journal article" date="2002" name="Science">
        <title>The genome sequence of the malaria mosquito Anopheles gambiae.</title>
        <authorList>
            <person name="Holt R.A."/>
            <person name="Subramanian G.M."/>
            <person name="Halpern A."/>
            <person name="Sutton G.G."/>
            <person name="Charlab R."/>
            <person name="Nusskern D.R."/>
            <person name="Wincker P."/>
            <person name="Clark A.G."/>
            <person name="Ribeiro J.M."/>
            <person name="Wides R."/>
            <person name="Salzberg S.L."/>
            <person name="Loftus B."/>
            <person name="Yandell M."/>
            <person name="Majoros W.H."/>
            <person name="Rusch D.B."/>
            <person name="Lai Z."/>
            <person name="Kraft C.L."/>
            <person name="Abril J.F."/>
            <person name="Anthouard V."/>
            <person name="Arensburger P."/>
            <person name="Atkinson P.W."/>
            <person name="Baden H."/>
            <person name="de Berardinis V."/>
            <person name="Baldwin D."/>
            <person name="Benes V."/>
            <person name="Biedler J."/>
            <person name="Blass C."/>
            <person name="Bolanos R."/>
            <person name="Boscus D."/>
            <person name="Barnstead M."/>
            <person name="Cai S."/>
            <person name="Center A."/>
            <person name="Chaturverdi K."/>
            <person name="Christophides G.K."/>
            <person name="Chrystal M.A."/>
            <person name="Clamp M."/>
            <person name="Cravchik A."/>
            <person name="Curwen V."/>
            <person name="Dana A."/>
            <person name="Delcher A."/>
            <person name="Dew I."/>
            <person name="Evans C.A."/>
            <person name="Flanigan M."/>
            <person name="Grundschober-Freimoser A."/>
            <person name="Friedli L."/>
            <person name="Gu Z."/>
            <person name="Guan P."/>
            <person name="Guigo R."/>
            <person name="Hillenmeyer M.E."/>
            <person name="Hladun S.L."/>
            <person name="Hogan J.R."/>
            <person name="Hong Y.S."/>
            <person name="Hoover J."/>
            <person name="Jaillon O."/>
            <person name="Ke Z."/>
            <person name="Kodira C."/>
            <person name="Kokoza E."/>
            <person name="Koutsos A."/>
            <person name="Letunic I."/>
            <person name="Levitsky A."/>
            <person name="Liang Y."/>
            <person name="Lin J.J."/>
            <person name="Lobo N.F."/>
            <person name="Lopez J.R."/>
            <person name="Malek J.A."/>
            <person name="McIntosh T.C."/>
            <person name="Meister S."/>
            <person name="Miller J."/>
            <person name="Mobarry C."/>
            <person name="Mongin E."/>
            <person name="Murphy S.D."/>
            <person name="O'Brochta D.A."/>
            <person name="Pfannkoch C."/>
            <person name="Qi R."/>
            <person name="Regier M.A."/>
            <person name="Remington K."/>
            <person name="Shao H."/>
            <person name="Sharakhova M.V."/>
            <person name="Sitter C.D."/>
            <person name="Shetty J."/>
            <person name="Smith T.J."/>
            <person name="Strong R."/>
            <person name="Sun J."/>
            <person name="Thomasova D."/>
            <person name="Ton L.Q."/>
            <person name="Topalis P."/>
            <person name="Tu Z."/>
            <person name="Unger M.F."/>
            <person name="Walenz B."/>
            <person name="Wang A."/>
            <person name="Wang J."/>
            <person name="Wang M."/>
            <person name="Wang X."/>
            <person name="Woodford K.J."/>
            <person name="Wortman J.R."/>
            <person name="Wu M."/>
            <person name="Yao A."/>
            <person name="Zdobnov E.M."/>
            <person name="Zhang H."/>
            <person name="Zhao Q."/>
            <person name="Zhao S."/>
            <person name="Zhu S.C."/>
            <person name="Zhimulev I."/>
            <person name="Coluzzi M."/>
            <person name="della Torre A."/>
            <person name="Roth C.W."/>
            <person name="Louis C."/>
            <person name="Kalush F."/>
            <person name="Mural R.J."/>
            <person name="Myers E.W."/>
            <person name="Adams M.D."/>
            <person name="Smith H.O."/>
            <person name="Broder S."/>
            <person name="Gardner M.J."/>
            <person name="Fraser C.M."/>
            <person name="Birney E."/>
            <person name="Bork P."/>
            <person name="Brey P.T."/>
            <person name="Venter J.C."/>
            <person name="Weissenbach J."/>
            <person name="Kafatos F.C."/>
            <person name="Collins F.H."/>
            <person name="Hoffman S.L."/>
        </authorList>
    </citation>
    <scope>NUCLEOTIDE SEQUENCE [LARGE SCALE GENOMIC DNA]</scope>
    <source>
        <strain evidence="2">PEST</strain>
    </source>
</reference>
<gene>
    <name evidence="2" type="ORF">AgaP_AGAP000835</name>
</gene>
<sequence>MGDNKPPKRGFGFGCRETPDIYDKFLQELGYYRKHTALDTSSLFRVVSEQQHGIQKYHEKVRKDCVMYMRSHKAQFVKDIKWGFEAYMNNMSRMRTHGTLLELKALALLYNANVLLFEPFAEAKWFLHSAANDTVWRVFYGRDNHFDSIYTTEYMINMAECQSIVYDILYTKVLGVPDVQYAVERMLHDPDDTKTTYSEDEEGRQIATTEDGRQLVLSQPHETKCVLIYSHLCHFHNSTSFDAIQRFFAVYGSDEGYRVYIGPHVRRGAKRSNPLLPDAKLSCVRQLLDMCITPFPYKVAKALDRNIYRNVEFDVWYEIRAEKWSAFFLEMGNKEDGAKSIQDMKQIIPSGEIMHEGYRRGGERVRFANTQHPFIESTVVKDVTGIVSEQDPSAQHVHPFGVADPHLTLAPYPMPQYYLPSPDQYGSINTVSVMACDQAQLAYGDTNGQQPSPRLGGCVFHPVYPTATTPLITPYAPIAGHAPYIHGCFYHCVQNGADANNPGTLAIPYDTSNPYNSPPPVGGNPYWPNI</sequence>
<accession>Q7Q4X1</accession>
<reference evidence="2" key="2">
    <citation type="submission" date="2002-03" db="EMBL/GenBank/DDBJ databases">
        <authorList>
            <consortium name="The Anopheles Genome Sequencing Consortium"/>
        </authorList>
    </citation>
    <scope>NUCLEOTIDE SEQUENCE</scope>
    <source>
        <strain evidence="2">PEST</strain>
    </source>
</reference>
<reference evidence="2" key="5">
    <citation type="submission" date="2011-05" db="EMBL/GenBank/DDBJ databases">
        <authorList>
            <consortium name="VectorBase"/>
        </authorList>
    </citation>
    <scope>NUCLEOTIDE SEQUENCE</scope>
    <source>
        <strain evidence="2">PEST</strain>
    </source>
</reference>
<dbReference type="VEuPathDB" id="VectorBase:AGAP000835"/>
<dbReference type="InterPro" id="IPR038765">
    <property type="entry name" value="Papain-like_cys_pep_sf"/>
</dbReference>
<evidence type="ECO:0000259" key="1">
    <source>
        <dbReference type="PROSITE" id="PS50802"/>
    </source>
</evidence>
<dbReference type="InterPro" id="IPR003323">
    <property type="entry name" value="OTU_dom"/>
</dbReference>
<evidence type="ECO:0000313" key="2">
    <source>
        <dbReference type="EMBL" id="EAA12137.5"/>
    </source>
</evidence>
<comment type="caution">
    <text evidence="2">The sequence shown here is derived from an EMBL/GenBank/DDBJ whole genome shotgun (WGS) entry which is preliminary data.</text>
</comment>
<dbReference type="AlphaFoldDB" id="Q7Q4X1"/>
<dbReference type="InterPro" id="IPR050704">
    <property type="entry name" value="Peptidase_C85-like"/>
</dbReference>
<dbReference type="PROSITE" id="PS50802">
    <property type="entry name" value="OTU"/>
    <property type="match status" value="1"/>
</dbReference>
<reference evidence="2" key="4">
    <citation type="journal article" date="2007" name="Genome Biol.">
        <title>Update of the Anopheles gambiae PEST genome assembly.</title>
        <authorList>
            <person name="Sharakhova M.V."/>
            <person name="Hammond M.P."/>
            <person name="Lobo N.F."/>
            <person name="Krzywinski J."/>
            <person name="Unger M.F."/>
            <person name="Hillenmeyer M.E."/>
            <person name="Bruggner R.V."/>
            <person name="Birney E."/>
            <person name="Collins F.H."/>
        </authorList>
    </citation>
    <scope>NUCLEOTIDE SEQUENCE</scope>
    <source>
        <strain evidence="2">PEST</strain>
    </source>
</reference>
<dbReference type="Gene3D" id="3.90.70.80">
    <property type="match status" value="1"/>
</dbReference>
<protein>
    <submittedName>
        <fullName evidence="2">AGAP000835-PA</fullName>
    </submittedName>
</protein>
<name>Q7Q4X1_ANOGA</name>
<feature type="domain" description="OTU" evidence="1">
    <location>
        <begin position="31"/>
        <end position="152"/>
    </location>
</feature>
<dbReference type="SUPFAM" id="SSF54001">
    <property type="entry name" value="Cysteine proteinases"/>
    <property type="match status" value="1"/>
</dbReference>
<dbReference type="Pfam" id="PF02338">
    <property type="entry name" value="OTU"/>
    <property type="match status" value="1"/>
</dbReference>
<proteinExistence type="predicted"/>
<reference evidence="2" key="3">
    <citation type="journal article" date="2004" name="Trends Parasitol.">
        <title>The Anopheles gambiae genome: an update.</title>
        <authorList>
            <person name="Mongin E."/>
            <person name="Louis C."/>
            <person name="Holt R.A."/>
            <person name="Birney E."/>
            <person name="Collins F.H."/>
        </authorList>
    </citation>
    <scope>NUCLEOTIDE SEQUENCE</scope>
    <source>
        <strain evidence="2">PEST</strain>
    </source>
</reference>
<dbReference type="VEuPathDB" id="VectorBase:AGAMI1_001333"/>
<dbReference type="PaxDb" id="7165-AGAP000835-PA"/>
<dbReference type="STRING" id="7165.Q7Q4X1"/>
<dbReference type="PANTHER" id="PTHR12419:SF115">
    <property type="entry name" value="PROTEIN OVARIAN TUMOR LOCUS-RELATED"/>
    <property type="match status" value="1"/>
</dbReference>